<name>A0ACC0U5P6_9AGAM</name>
<comment type="caution">
    <text evidence="1">The sequence shown here is derived from an EMBL/GenBank/DDBJ whole genome shotgun (WGS) entry which is preliminary data.</text>
</comment>
<evidence type="ECO:0000313" key="1">
    <source>
        <dbReference type="EMBL" id="KAI9462159.1"/>
    </source>
</evidence>
<gene>
    <name evidence="1" type="ORF">F5148DRAFT_1150520</name>
</gene>
<keyword evidence="2" id="KW-1185">Reference proteome</keyword>
<dbReference type="Proteomes" id="UP001207468">
    <property type="component" value="Unassembled WGS sequence"/>
</dbReference>
<dbReference type="EMBL" id="JAGFNK010000170">
    <property type="protein sequence ID" value="KAI9462159.1"/>
    <property type="molecule type" value="Genomic_DNA"/>
</dbReference>
<sequence>MSTPRKPATPSPKRASTAPGASEGASSRSESTAEPATTATVGASGSDVAEPQFRVYKPPATAAPQEALPDDYFTPTVAELKARQEQLHARAVALNSAPLLTRAQREEQSKTKRDRWPNTTIRVRFPDRTQLERTFPSRDKIRSVYAFVRDSLREDVKPVKFVLSSSPPPRQLKVSDHTVRDLTLADLGLAPSSVLNLRFVDDAWNRSDLPAPLASTILEHAVDLPTLAGFDGNQKKKEGSSASGSNRAQASTGGDVKLPKWLKLGFKK</sequence>
<reference evidence="1" key="1">
    <citation type="submission" date="2021-03" db="EMBL/GenBank/DDBJ databases">
        <title>Evolutionary priming and transition to the ectomycorrhizal habit in an iconic lineage of mushroom-forming fungi: is preadaptation a requirement?</title>
        <authorList>
            <consortium name="DOE Joint Genome Institute"/>
            <person name="Looney B.P."/>
            <person name="Miyauchi S."/>
            <person name="Morin E."/>
            <person name="Drula E."/>
            <person name="Courty P.E."/>
            <person name="Chicoki N."/>
            <person name="Fauchery L."/>
            <person name="Kohler A."/>
            <person name="Kuo A."/>
            <person name="LaButti K."/>
            <person name="Pangilinan J."/>
            <person name="Lipzen A."/>
            <person name="Riley R."/>
            <person name="Andreopoulos W."/>
            <person name="He G."/>
            <person name="Johnson J."/>
            <person name="Barry K.W."/>
            <person name="Grigoriev I.V."/>
            <person name="Nagy L."/>
            <person name="Hibbett D."/>
            <person name="Henrissat B."/>
            <person name="Matheny P.B."/>
            <person name="Labbe J."/>
            <person name="Martin A.F."/>
        </authorList>
    </citation>
    <scope>NUCLEOTIDE SEQUENCE</scope>
    <source>
        <strain evidence="1">BPL698</strain>
    </source>
</reference>
<organism evidence="1 2">
    <name type="scientific">Russula earlei</name>
    <dbReference type="NCBI Taxonomy" id="71964"/>
    <lineage>
        <taxon>Eukaryota</taxon>
        <taxon>Fungi</taxon>
        <taxon>Dikarya</taxon>
        <taxon>Basidiomycota</taxon>
        <taxon>Agaricomycotina</taxon>
        <taxon>Agaricomycetes</taxon>
        <taxon>Russulales</taxon>
        <taxon>Russulaceae</taxon>
        <taxon>Russula</taxon>
    </lineage>
</organism>
<proteinExistence type="predicted"/>
<accession>A0ACC0U5P6</accession>
<evidence type="ECO:0000313" key="2">
    <source>
        <dbReference type="Proteomes" id="UP001207468"/>
    </source>
</evidence>
<protein>
    <submittedName>
        <fullName evidence="1">Ubiquitin-related domain-containing protein</fullName>
    </submittedName>
</protein>